<protein>
    <submittedName>
        <fullName evidence="1">Uncharacterized protein</fullName>
    </submittedName>
</protein>
<organism evidence="1 2">
    <name type="scientific">Flavobacterium macrobrachii</name>
    <dbReference type="NCBI Taxonomy" id="591204"/>
    <lineage>
        <taxon>Bacteria</taxon>
        <taxon>Pseudomonadati</taxon>
        <taxon>Bacteroidota</taxon>
        <taxon>Flavobacteriia</taxon>
        <taxon>Flavobacteriales</taxon>
        <taxon>Flavobacteriaceae</taxon>
        <taxon>Flavobacterium</taxon>
    </lineage>
</organism>
<comment type="caution">
    <text evidence="1">The sequence shown here is derived from an EMBL/GenBank/DDBJ whole genome shotgun (WGS) entry which is preliminary data.</text>
</comment>
<proteinExistence type="predicted"/>
<dbReference type="RefSeq" id="WP_187658188.1">
    <property type="nucleotide sequence ID" value="NZ_JACSOD020000452.1"/>
</dbReference>
<accession>A0ABS2CX59</accession>
<keyword evidence="2" id="KW-1185">Reference proteome</keyword>
<sequence length="160" mass="19037">MMRIKDIEDFFIANVVKREFRILSFDSNNNASIINSSKLNFDFDEINKKIKTSDTIFFKDGKVIFVEFKRGKIPDTDFRLKATESIISFYNYVFLNGFKDSLCFPSDLFQIYIVYDRNNCTPIREMAISSSGRKLQVEYKHFFSKYEVIDNDRFQKIFKI</sequence>
<gene>
    <name evidence="1" type="ORF">H9X54_005515</name>
</gene>
<reference evidence="1 2" key="1">
    <citation type="submission" date="2021-02" db="EMBL/GenBank/DDBJ databases">
        <authorList>
            <person name="Jung H.S."/>
            <person name="Chun B.H."/>
            <person name="Jeon C.O."/>
        </authorList>
    </citation>
    <scope>NUCLEOTIDE SEQUENCE [LARGE SCALE GENOMIC DNA]</scope>
    <source>
        <strain evidence="1 2">LMG 25203</strain>
    </source>
</reference>
<evidence type="ECO:0000313" key="2">
    <source>
        <dbReference type="Proteomes" id="UP000759529"/>
    </source>
</evidence>
<name>A0ABS2CX59_9FLAO</name>
<dbReference type="EMBL" id="JACSOD020000452">
    <property type="protein sequence ID" value="MBM6498760.1"/>
    <property type="molecule type" value="Genomic_DNA"/>
</dbReference>
<evidence type="ECO:0000313" key="1">
    <source>
        <dbReference type="EMBL" id="MBM6498760.1"/>
    </source>
</evidence>
<dbReference type="Proteomes" id="UP000759529">
    <property type="component" value="Unassembled WGS sequence"/>
</dbReference>